<evidence type="ECO:0000256" key="7">
    <source>
        <dbReference type="ARBA" id="ARBA00022777"/>
    </source>
</evidence>
<dbReference type="InterPro" id="IPR015806">
    <property type="entry name" value="Pyrv_Knase_insert_dom_sf"/>
</dbReference>
<dbReference type="InterPro" id="IPR015813">
    <property type="entry name" value="Pyrv/PenolPyrv_kinase-like_dom"/>
</dbReference>
<evidence type="ECO:0000313" key="17">
    <source>
        <dbReference type="Proteomes" id="UP000028481"/>
    </source>
</evidence>
<dbReference type="KEGG" id="tcm:HL41_02420"/>
<comment type="similarity">
    <text evidence="2 13">Belongs to the pyruvate kinase family.</text>
</comment>
<feature type="domain" description="Pyruvate kinase barrel" evidence="14">
    <location>
        <begin position="1"/>
        <end position="325"/>
    </location>
</feature>
<comment type="catalytic activity">
    <reaction evidence="13">
        <text>pyruvate + ATP = phosphoenolpyruvate + ADP + H(+)</text>
        <dbReference type="Rhea" id="RHEA:18157"/>
        <dbReference type="ChEBI" id="CHEBI:15361"/>
        <dbReference type="ChEBI" id="CHEBI:15378"/>
        <dbReference type="ChEBI" id="CHEBI:30616"/>
        <dbReference type="ChEBI" id="CHEBI:58702"/>
        <dbReference type="ChEBI" id="CHEBI:456216"/>
        <dbReference type="EC" id="2.7.1.40"/>
    </reaction>
</comment>
<keyword evidence="17" id="KW-1185">Reference proteome</keyword>
<dbReference type="PANTHER" id="PTHR11817">
    <property type="entry name" value="PYRUVATE KINASE"/>
    <property type="match status" value="1"/>
</dbReference>
<dbReference type="AlphaFoldDB" id="A0A075WR03"/>
<dbReference type="Pfam" id="PF00224">
    <property type="entry name" value="PK"/>
    <property type="match status" value="1"/>
</dbReference>
<dbReference type="Pfam" id="PF02887">
    <property type="entry name" value="PK_C"/>
    <property type="match status" value="1"/>
</dbReference>
<evidence type="ECO:0000256" key="3">
    <source>
        <dbReference type="ARBA" id="ARBA00012142"/>
    </source>
</evidence>
<dbReference type="InterPro" id="IPR015793">
    <property type="entry name" value="Pyrv_Knase_brl"/>
</dbReference>
<proteinExistence type="inferred from homology"/>
<dbReference type="RefSeq" id="WP_038061107.1">
    <property type="nucleotide sequence ID" value="NZ_CP008796.1"/>
</dbReference>
<evidence type="ECO:0000259" key="14">
    <source>
        <dbReference type="Pfam" id="PF00224"/>
    </source>
</evidence>
<accession>A0A075WR03</accession>
<feature type="domain" description="Pyruvate kinase C-terminal" evidence="15">
    <location>
        <begin position="354"/>
        <end position="466"/>
    </location>
</feature>
<comment type="pathway">
    <text evidence="1 13">Carbohydrate degradation; glycolysis; pyruvate from D-glyceraldehyde 3-phosphate: step 5/5.</text>
</comment>
<dbReference type="SUPFAM" id="SSF50800">
    <property type="entry name" value="PK beta-barrel domain-like"/>
    <property type="match status" value="1"/>
</dbReference>
<reference evidence="16 17" key="1">
    <citation type="journal article" date="2015" name="Genome Announc.">
        <title>Genome Sequence of a Sulfate-Reducing Thermophilic Bacterium, Thermodesulfobacterium commune DSM 2178T (Phylum Thermodesulfobacteria).</title>
        <authorList>
            <person name="Bhatnagar S."/>
            <person name="Badger J.H."/>
            <person name="Madupu R."/>
            <person name="Khouri H.M."/>
            <person name="O'Connor E.M."/>
            <person name="Robb F.T."/>
            <person name="Ward N.L."/>
            <person name="Eisen J.A."/>
        </authorList>
    </citation>
    <scope>NUCLEOTIDE SEQUENCE [LARGE SCALE GENOMIC DNA]</scope>
    <source>
        <strain evidence="16 17">DSM 2178</strain>
    </source>
</reference>
<dbReference type="NCBIfam" id="NF004978">
    <property type="entry name" value="PRK06354.1"/>
    <property type="match status" value="1"/>
</dbReference>
<organism evidence="16 17">
    <name type="scientific">Thermodesulfobacterium commune DSM 2178</name>
    <dbReference type="NCBI Taxonomy" id="289377"/>
    <lineage>
        <taxon>Bacteria</taxon>
        <taxon>Pseudomonadati</taxon>
        <taxon>Thermodesulfobacteriota</taxon>
        <taxon>Thermodesulfobacteria</taxon>
        <taxon>Thermodesulfobacteriales</taxon>
        <taxon>Thermodesulfobacteriaceae</taxon>
        <taxon>Thermodesulfobacterium</taxon>
    </lineage>
</organism>
<dbReference type="eggNOG" id="COG0469">
    <property type="taxonomic scope" value="Bacteria"/>
</dbReference>
<sequence length="478" mass="53098">MKKTKIVATIGPKTQNLTLIKKLIKAGVNVFRLNFSHGDHEYHKQSIKLIRRASAELKLPVGILQDLSGPKIRIGEVKKPFLVHAGEILELHKTKILGEKTGDCFKVSVEYPEILEDLKEKDLIYVADGLIKLRVIKVLEDRVITEVLQGGVISSKKGLNFPGVSLSIPAFTPKDREDLLFGLQNEIDFVALSFVNRKEDVLACKEVIEKFGKGQPVFAKIETQTALENIEEILEVADGLMVARGDLGVEVPIERVPVIQKVLVEKGRKLGKPVIIATQMLTSMIDSTMPTRADVSDIANAVLDGADALMLSDETAIGNFPVECVKMMVKIIKEAEKLYPYLKETYQEVSSDFAIAYSSCVLASEVKAKAIVVFTKSGSSAMRIAKFRPKELILANVHDEEILRRLTVVWGVYPCFVLSEVKTIDSMVKEFLVRAYQQRLINKKDTLVLTMGYPVGKVGSTNLIRLIKPDQIQALLES</sequence>
<dbReference type="InterPro" id="IPR015795">
    <property type="entry name" value="Pyrv_Knase_C"/>
</dbReference>
<dbReference type="InterPro" id="IPR011037">
    <property type="entry name" value="Pyrv_Knase-like_insert_dom_sf"/>
</dbReference>
<keyword evidence="8" id="KW-0067">ATP-binding</keyword>
<keyword evidence="10 13" id="KW-0324">Glycolysis</keyword>
<dbReference type="GO" id="GO:0030955">
    <property type="term" value="F:potassium ion binding"/>
    <property type="evidence" value="ECO:0007669"/>
    <property type="project" value="UniProtKB-UniRule"/>
</dbReference>
<evidence type="ECO:0000256" key="10">
    <source>
        <dbReference type="ARBA" id="ARBA00023152"/>
    </source>
</evidence>
<dbReference type="InterPro" id="IPR036918">
    <property type="entry name" value="Pyrv_Knase_C_sf"/>
</dbReference>
<name>A0A075WR03_9BACT</name>
<evidence type="ECO:0000256" key="5">
    <source>
        <dbReference type="ARBA" id="ARBA00022723"/>
    </source>
</evidence>
<keyword evidence="4 13" id="KW-0808">Transferase</keyword>
<dbReference type="EMBL" id="CP008796">
    <property type="protein sequence ID" value="AIH03739.1"/>
    <property type="molecule type" value="Genomic_DNA"/>
</dbReference>
<dbReference type="PRINTS" id="PR01050">
    <property type="entry name" value="PYRUVTKNASE"/>
</dbReference>
<evidence type="ECO:0000256" key="9">
    <source>
        <dbReference type="ARBA" id="ARBA00022842"/>
    </source>
</evidence>
<dbReference type="NCBIfam" id="NF004491">
    <property type="entry name" value="PRK05826.1"/>
    <property type="match status" value="1"/>
</dbReference>
<dbReference type="OrthoDB" id="9812123at2"/>
<evidence type="ECO:0000256" key="12">
    <source>
        <dbReference type="NCBIfam" id="TIGR01064"/>
    </source>
</evidence>
<evidence type="ECO:0000313" key="16">
    <source>
        <dbReference type="EMBL" id="AIH03739.1"/>
    </source>
</evidence>
<evidence type="ECO:0000256" key="4">
    <source>
        <dbReference type="ARBA" id="ARBA00022679"/>
    </source>
</evidence>
<evidence type="ECO:0000256" key="8">
    <source>
        <dbReference type="ARBA" id="ARBA00022840"/>
    </source>
</evidence>
<dbReference type="GO" id="GO:0005524">
    <property type="term" value="F:ATP binding"/>
    <property type="evidence" value="ECO:0007669"/>
    <property type="project" value="UniProtKB-KW"/>
</dbReference>
<dbReference type="SUPFAM" id="SSF52935">
    <property type="entry name" value="PK C-terminal domain-like"/>
    <property type="match status" value="1"/>
</dbReference>
<dbReference type="HOGENOM" id="CLU_015439_0_2_0"/>
<dbReference type="STRING" id="289377.HL41_02420"/>
<dbReference type="NCBIfam" id="TIGR01064">
    <property type="entry name" value="pyruv_kin"/>
    <property type="match status" value="1"/>
</dbReference>
<evidence type="ECO:0000256" key="13">
    <source>
        <dbReference type="RuleBase" id="RU000504"/>
    </source>
</evidence>
<gene>
    <name evidence="16" type="ORF">HL41_02420</name>
</gene>
<dbReference type="UniPathway" id="UPA00109">
    <property type="reaction ID" value="UER00188"/>
</dbReference>
<dbReference type="InterPro" id="IPR040442">
    <property type="entry name" value="Pyrv_kinase-like_dom_sf"/>
</dbReference>
<keyword evidence="11 16" id="KW-0670">Pyruvate</keyword>
<dbReference type="InterPro" id="IPR001697">
    <property type="entry name" value="Pyr_Knase"/>
</dbReference>
<dbReference type="Gene3D" id="2.40.33.10">
    <property type="entry name" value="PK beta-barrel domain-like"/>
    <property type="match status" value="1"/>
</dbReference>
<dbReference type="GO" id="GO:0016301">
    <property type="term" value="F:kinase activity"/>
    <property type="evidence" value="ECO:0007669"/>
    <property type="project" value="UniProtKB-KW"/>
</dbReference>
<evidence type="ECO:0000256" key="6">
    <source>
        <dbReference type="ARBA" id="ARBA00022741"/>
    </source>
</evidence>
<dbReference type="Gene3D" id="3.40.1380.20">
    <property type="entry name" value="Pyruvate kinase, C-terminal domain"/>
    <property type="match status" value="1"/>
</dbReference>
<dbReference type="GO" id="GO:0000287">
    <property type="term" value="F:magnesium ion binding"/>
    <property type="evidence" value="ECO:0007669"/>
    <property type="project" value="UniProtKB-UniRule"/>
</dbReference>
<keyword evidence="7 13" id="KW-0418">Kinase</keyword>
<evidence type="ECO:0000256" key="2">
    <source>
        <dbReference type="ARBA" id="ARBA00008663"/>
    </source>
</evidence>
<dbReference type="Gene3D" id="3.20.20.60">
    <property type="entry name" value="Phosphoenolpyruvate-binding domains"/>
    <property type="match status" value="1"/>
</dbReference>
<dbReference type="SUPFAM" id="SSF51621">
    <property type="entry name" value="Phosphoenolpyruvate/pyruvate domain"/>
    <property type="match status" value="1"/>
</dbReference>
<evidence type="ECO:0000256" key="11">
    <source>
        <dbReference type="ARBA" id="ARBA00023317"/>
    </source>
</evidence>
<evidence type="ECO:0000256" key="1">
    <source>
        <dbReference type="ARBA" id="ARBA00004997"/>
    </source>
</evidence>
<dbReference type="EC" id="2.7.1.40" evidence="3 12"/>
<dbReference type="Proteomes" id="UP000028481">
    <property type="component" value="Chromosome"/>
</dbReference>
<keyword evidence="9 13" id="KW-0460">Magnesium</keyword>
<dbReference type="PaxDb" id="289377-HL41_02420"/>
<dbReference type="GO" id="GO:0004743">
    <property type="term" value="F:pyruvate kinase activity"/>
    <property type="evidence" value="ECO:0007669"/>
    <property type="project" value="UniProtKB-UniRule"/>
</dbReference>
<dbReference type="FunFam" id="2.40.33.10:FF:000001">
    <property type="entry name" value="Pyruvate kinase"/>
    <property type="match status" value="1"/>
</dbReference>
<keyword evidence="5" id="KW-0479">Metal-binding</keyword>
<evidence type="ECO:0000259" key="15">
    <source>
        <dbReference type="Pfam" id="PF02887"/>
    </source>
</evidence>
<keyword evidence="6" id="KW-0547">Nucleotide-binding</keyword>
<protein>
    <recommendedName>
        <fullName evidence="3 12">Pyruvate kinase</fullName>
        <ecNumber evidence="3 12">2.7.1.40</ecNumber>
    </recommendedName>
</protein>